<proteinExistence type="predicted"/>
<protein>
    <submittedName>
        <fullName evidence="2">Uncharacterized protein</fullName>
    </submittedName>
</protein>
<accession>A0A915JU03</accession>
<dbReference type="WBParaSite" id="nRc.2.0.1.t29746-RA">
    <property type="protein sequence ID" value="nRc.2.0.1.t29746-RA"/>
    <property type="gene ID" value="nRc.2.0.1.g29746"/>
</dbReference>
<reference evidence="2" key="1">
    <citation type="submission" date="2022-11" db="UniProtKB">
        <authorList>
            <consortium name="WormBaseParasite"/>
        </authorList>
    </citation>
    <scope>IDENTIFICATION</scope>
</reference>
<evidence type="ECO:0000313" key="1">
    <source>
        <dbReference type="Proteomes" id="UP000887565"/>
    </source>
</evidence>
<organism evidence="1 2">
    <name type="scientific">Romanomermis culicivorax</name>
    <name type="common">Nematode worm</name>
    <dbReference type="NCBI Taxonomy" id="13658"/>
    <lineage>
        <taxon>Eukaryota</taxon>
        <taxon>Metazoa</taxon>
        <taxon>Ecdysozoa</taxon>
        <taxon>Nematoda</taxon>
        <taxon>Enoplea</taxon>
        <taxon>Dorylaimia</taxon>
        <taxon>Mermithida</taxon>
        <taxon>Mermithoidea</taxon>
        <taxon>Mermithidae</taxon>
        <taxon>Romanomermis</taxon>
    </lineage>
</organism>
<name>A0A915JU03_ROMCU</name>
<dbReference type="AlphaFoldDB" id="A0A915JU03"/>
<keyword evidence="1" id="KW-1185">Reference proteome</keyword>
<evidence type="ECO:0000313" key="2">
    <source>
        <dbReference type="WBParaSite" id="nRc.2.0.1.t29746-RA"/>
    </source>
</evidence>
<sequence length="71" mass="8177">MQGSQREKLNRRIDMRWMTGRHQRNTVGQGCGSEMCVIRQAGCFAGQTWLETLGGTGRWDNSEYRSCHNNQ</sequence>
<dbReference type="Proteomes" id="UP000887565">
    <property type="component" value="Unplaced"/>
</dbReference>